<organism evidence="2">
    <name type="scientific">uncultured Gemmatimonadaceae bacterium</name>
    <dbReference type="NCBI Taxonomy" id="246130"/>
    <lineage>
        <taxon>Bacteria</taxon>
        <taxon>Pseudomonadati</taxon>
        <taxon>Gemmatimonadota</taxon>
        <taxon>Gemmatimonadia</taxon>
        <taxon>Gemmatimonadales</taxon>
        <taxon>Gemmatimonadaceae</taxon>
        <taxon>environmental samples</taxon>
    </lineage>
</organism>
<feature type="region of interest" description="Disordered" evidence="1">
    <location>
        <begin position="1"/>
        <end position="103"/>
    </location>
</feature>
<reference evidence="2" key="1">
    <citation type="submission" date="2020-02" db="EMBL/GenBank/DDBJ databases">
        <authorList>
            <person name="Meier V. D."/>
        </authorList>
    </citation>
    <scope>NUCLEOTIDE SEQUENCE</scope>
    <source>
        <strain evidence="2">AVDCRST_MAG11</strain>
    </source>
</reference>
<sequence>EHEPRVQPAAAGDGVPRDAPRRPRARPRSPHQRARGIDPFTDRRGARLHLRPAPPRAGRAARGRRRAARRNRGAGRGRRGAVGDRARAQGGRRPAAAPARAGV</sequence>
<accession>A0A6J4MBZ2</accession>
<feature type="non-terminal residue" evidence="2">
    <location>
        <position position="103"/>
    </location>
</feature>
<feature type="compositionally biased region" description="Basic residues" evidence="1">
    <location>
        <begin position="22"/>
        <end position="34"/>
    </location>
</feature>
<protein>
    <submittedName>
        <fullName evidence="2">Uncharacterized protein</fullName>
    </submittedName>
</protein>
<dbReference type="AlphaFoldDB" id="A0A6J4MBZ2"/>
<name>A0A6J4MBZ2_9BACT</name>
<gene>
    <name evidence="2" type="ORF">AVDCRST_MAG11-3692</name>
</gene>
<feature type="non-terminal residue" evidence="2">
    <location>
        <position position="1"/>
    </location>
</feature>
<feature type="compositionally biased region" description="Basic residues" evidence="1">
    <location>
        <begin position="59"/>
        <end position="79"/>
    </location>
</feature>
<evidence type="ECO:0000313" key="2">
    <source>
        <dbReference type="EMBL" id="CAA9353677.1"/>
    </source>
</evidence>
<dbReference type="EMBL" id="CADCTU010000786">
    <property type="protein sequence ID" value="CAA9353677.1"/>
    <property type="molecule type" value="Genomic_DNA"/>
</dbReference>
<evidence type="ECO:0000256" key="1">
    <source>
        <dbReference type="SAM" id="MobiDB-lite"/>
    </source>
</evidence>
<feature type="compositionally biased region" description="Low complexity" evidence="1">
    <location>
        <begin position="88"/>
        <end position="103"/>
    </location>
</feature>
<proteinExistence type="predicted"/>